<dbReference type="RefSeq" id="WP_008061962.1">
    <property type="nucleotide sequence ID" value="NZ_AFHG01000052.1"/>
</dbReference>
<reference evidence="1 2" key="1">
    <citation type="journal article" date="2011" name="J. Bacteriol.">
        <title>Genome sequence of Methyloversatilis universalis FAM5T, a methylotrophic representative of the order Rhodocyclales.</title>
        <authorList>
            <person name="Kittichotirat W."/>
            <person name="Good N.M."/>
            <person name="Hall R."/>
            <person name="Bringel F."/>
            <person name="Lajus A."/>
            <person name="Medigue C."/>
            <person name="Smalley N.E."/>
            <person name="Beck D."/>
            <person name="Bumgarner R."/>
            <person name="Vuilleumier S."/>
            <person name="Kalyuzhnaya M.G."/>
        </authorList>
    </citation>
    <scope>NUCLEOTIDE SEQUENCE [LARGE SCALE GENOMIC DNA]</scope>
    <source>
        <strain evidence="2">ATCC BAA-1314 / JCM 13912 / FAM5</strain>
    </source>
</reference>
<name>F5RDP0_METUF</name>
<comment type="caution">
    <text evidence="1">The sequence shown here is derived from an EMBL/GenBank/DDBJ whole genome shotgun (WGS) entry which is preliminary data.</text>
</comment>
<gene>
    <name evidence="1" type="ORF">METUNv1_02407</name>
</gene>
<evidence type="ECO:0000313" key="2">
    <source>
        <dbReference type="Proteomes" id="UP000005019"/>
    </source>
</evidence>
<proteinExistence type="predicted"/>
<accession>F5RDP0</accession>
<sequence>MSGCRGGSIGQFLEDVAVAGTDRPHTGGLNAVSLPPDAGFNDRVIALDTPRLFVTASTRVLAELRPQTVPDDGTRNADGTPVAEWWTRNQWCSRLCMQGSDARITLSDGRLIARTLAVLPDCALPCS</sequence>
<dbReference type="AlphaFoldDB" id="F5RDP0"/>
<protein>
    <submittedName>
        <fullName evidence="1">Uncharacterized protein</fullName>
    </submittedName>
</protein>
<evidence type="ECO:0000313" key="1">
    <source>
        <dbReference type="EMBL" id="EGK71021.1"/>
    </source>
</evidence>
<organism evidence="1 2">
    <name type="scientific">Methyloversatilis universalis (strain ATCC BAA-1314 / DSM 25237 / JCM 13912 / CCUG 52030 / FAM5)</name>
    <dbReference type="NCBI Taxonomy" id="1000565"/>
    <lineage>
        <taxon>Bacteria</taxon>
        <taxon>Pseudomonadati</taxon>
        <taxon>Pseudomonadota</taxon>
        <taxon>Betaproteobacteria</taxon>
        <taxon>Nitrosomonadales</taxon>
        <taxon>Sterolibacteriaceae</taxon>
        <taxon>Methyloversatilis</taxon>
    </lineage>
</organism>
<dbReference type="Proteomes" id="UP000005019">
    <property type="component" value="Unassembled WGS sequence"/>
</dbReference>
<dbReference type="EMBL" id="AFHG01000052">
    <property type="protein sequence ID" value="EGK71021.1"/>
    <property type="molecule type" value="Genomic_DNA"/>
</dbReference>
<dbReference type="STRING" id="1000565.METUNv1_02407"/>
<keyword evidence="2" id="KW-1185">Reference proteome</keyword>